<evidence type="ECO:0000313" key="12">
    <source>
        <dbReference type="Proteomes" id="UP000311605"/>
    </source>
</evidence>
<keyword evidence="7" id="KW-0482">Metalloprotease</keyword>
<evidence type="ECO:0000256" key="3">
    <source>
        <dbReference type="ARBA" id="ARBA00022729"/>
    </source>
</evidence>
<evidence type="ECO:0000256" key="10">
    <source>
        <dbReference type="SAM" id="SignalP"/>
    </source>
</evidence>
<evidence type="ECO:0000256" key="5">
    <source>
        <dbReference type="ARBA" id="ARBA00022801"/>
    </source>
</evidence>
<dbReference type="GO" id="GO:0046872">
    <property type="term" value="F:metal ion binding"/>
    <property type="evidence" value="ECO:0007669"/>
    <property type="project" value="UniProtKB-KW"/>
</dbReference>
<gene>
    <name evidence="11" type="primary">mepA</name>
    <name evidence="11" type="ORF">FHP24_10050</name>
</gene>
<keyword evidence="1" id="KW-0645">Protease</keyword>
<proteinExistence type="predicted"/>
<evidence type="ECO:0000256" key="2">
    <source>
        <dbReference type="ARBA" id="ARBA00022723"/>
    </source>
</evidence>
<dbReference type="EMBL" id="VDMN01000001">
    <property type="protein sequence ID" value="TNM66515.1"/>
    <property type="molecule type" value="Genomic_DNA"/>
</dbReference>
<feature type="region of interest" description="Disordered" evidence="9">
    <location>
        <begin position="333"/>
        <end position="352"/>
    </location>
</feature>
<keyword evidence="2" id="KW-0479">Metal-binding</keyword>
<evidence type="ECO:0000256" key="7">
    <source>
        <dbReference type="ARBA" id="ARBA00023049"/>
    </source>
</evidence>
<dbReference type="Gene3D" id="3.30.1380.10">
    <property type="match status" value="1"/>
</dbReference>
<keyword evidence="6" id="KW-0862">Zinc</keyword>
<dbReference type="GO" id="GO:0008237">
    <property type="term" value="F:metallopeptidase activity"/>
    <property type="evidence" value="ECO:0007669"/>
    <property type="project" value="UniProtKB-KW"/>
</dbReference>
<dbReference type="OrthoDB" id="1467367at2"/>
<reference evidence="11 12" key="1">
    <citation type="submission" date="2019-06" db="EMBL/GenBank/DDBJ databases">
        <title>The draft genome of Rhizobium smilacinae PTYR-5.</title>
        <authorList>
            <person name="Liu L."/>
            <person name="Li L."/>
            <person name="Zhang X."/>
        </authorList>
    </citation>
    <scope>NUCLEOTIDE SEQUENCE [LARGE SCALE GENOMIC DNA]</scope>
    <source>
        <strain evidence="11 12">PTYR-5</strain>
    </source>
</reference>
<evidence type="ECO:0000256" key="8">
    <source>
        <dbReference type="PIRSR" id="PIRSR018455-2"/>
    </source>
</evidence>
<dbReference type="Pfam" id="PF03411">
    <property type="entry name" value="Peptidase_M74"/>
    <property type="match status" value="1"/>
</dbReference>
<dbReference type="InterPro" id="IPR005073">
    <property type="entry name" value="Peptidase_M74"/>
</dbReference>
<feature type="disulfide bond" evidence="8">
    <location>
        <begin position="233"/>
        <end position="240"/>
    </location>
</feature>
<dbReference type="PIRSF" id="PIRSF018455">
    <property type="entry name" value="MepA"/>
    <property type="match status" value="1"/>
</dbReference>
<evidence type="ECO:0000256" key="9">
    <source>
        <dbReference type="SAM" id="MobiDB-lite"/>
    </source>
</evidence>
<feature type="signal peptide" evidence="10">
    <location>
        <begin position="1"/>
        <end position="27"/>
    </location>
</feature>
<evidence type="ECO:0000256" key="4">
    <source>
        <dbReference type="ARBA" id="ARBA00022764"/>
    </source>
</evidence>
<evidence type="ECO:0000256" key="1">
    <source>
        <dbReference type="ARBA" id="ARBA00022670"/>
    </source>
</evidence>
<evidence type="ECO:0000256" key="6">
    <source>
        <dbReference type="ARBA" id="ARBA00022833"/>
    </source>
</evidence>
<protein>
    <submittedName>
        <fullName evidence="11">Penicillin-insensitive murein endopeptidase</fullName>
    </submittedName>
</protein>
<feature type="chain" id="PRO_5022903412" evidence="10">
    <location>
        <begin position="28"/>
        <end position="352"/>
    </location>
</feature>
<dbReference type="AlphaFoldDB" id="A0A5C4XT01"/>
<name>A0A5C4XT01_9HYPH</name>
<dbReference type="GO" id="GO:0004252">
    <property type="term" value="F:serine-type endopeptidase activity"/>
    <property type="evidence" value="ECO:0007669"/>
    <property type="project" value="InterPro"/>
</dbReference>
<dbReference type="InterPro" id="IPR009045">
    <property type="entry name" value="Zn_M74/Hedgehog-like"/>
</dbReference>
<dbReference type="GO" id="GO:0006508">
    <property type="term" value="P:proteolysis"/>
    <property type="evidence" value="ECO:0007669"/>
    <property type="project" value="UniProtKB-KW"/>
</dbReference>
<dbReference type="RefSeq" id="WP_139675907.1">
    <property type="nucleotide sequence ID" value="NZ_VDMN01000001.1"/>
</dbReference>
<dbReference type="NCBIfam" id="NF006947">
    <property type="entry name" value="PRK09429.1"/>
    <property type="match status" value="1"/>
</dbReference>
<evidence type="ECO:0000313" key="11">
    <source>
        <dbReference type="EMBL" id="TNM66515.1"/>
    </source>
</evidence>
<feature type="disulfide bond" evidence="8">
    <location>
        <begin position="58"/>
        <end position="293"/>
    </location>
</feature>
<keyword evidence="4" id="KW-0574">Periplasm</keyword>
<comment type="caution">
    <text evidence="11">The sequence shown here is derived from an EMBL/GenBank/DDBJ whole genome shotgun (WGS) entry which is preliminary data.</text>
</comment>
<organism evidence="11 12">
    <name type="scientific">Aliirhizobium smilacinae</name>
    <dbReference type="NCBI Taxonomy" id="1395944"/>
    <lineage>
        <taxon>Bacteria</taxon>
        <taxon>Pseudomonadati</taxon>
        <taxon>Pseudomonadota</taxon>
        <taxon>Alphaproteobacteria</taxon>
        <taxon>Hyphomicrobiales</taxon>
        <taxon>Rhizobiaceae</taxon>
        <taxon>Aliirhizobium</taxon>
    </lineage>
</organism>
<accession>A0A5C4XT01</accession>
<dbReference type="Proteomes" id="UP000311605">
    <property type="component" value="Unassembled WGS sequence"/>
</dbReference>
<dbReference type="SUPFAM" id="SSF55166">
    <property type="entry name" value="Hedgehog/DD-peptidase"/>
    <property type="match status" value="1"/>
</dbReference>
<keyword evidence="5" id="KW-0378">Hydrolase</keyword>
<feature type="disulfide bond" evidence="8">
    <location>
        <begin position="204"/>
        <end position="252"/>
    </location>
</feature>
<feature type="region of interest" description="Disordered" evidence="9">
    <location>
        <begin position="300"/>
        <end position="322"/>
    </location>
</feature>
<keyword evidence="12" id="KW-1185">Reference proteome</keyword>
<keyword evidence="3 10" id="KW-0732">Signal</keyword>
<feature type="compositionally biased region" description="Low complexity" evidence="9">
    <location>
        <begin position="335"/>
        <end position="344"/>
    </location>
</feature>
<dbReference type="GO" id="GO:0030288">
    <property type="term" value="C:outer membrane-bounded periplasmic space"/>
    <property type="evidence" value="ECO:0007669"/>
    <property type="project" value="InterPro"/>
</dbReference>
<sequence length="352" mass="37854">MKSISKMVLGLAATALLCGSLADPSIAQDGTPAKQLFGAVQLPNAASPAPLGFYAKGCMSGAVALPTDGPTWQAMRLSRNRRWGNPAMIDLLEQFSRDAARLGWGSGILVGDISQPRGGPMINGHASHQIGLDADVWFTPKPVQAMTVQQREDMPFTSMLDKSKFLTVDSRKWTGTHARLVMQAASYPQVQRVFVNPAIKKKLCQTWTGDRSLLGKVRPVYGHDEHFHIRMNCPPGAAGCERQAATPVTDDCDSKALAWWFTKEPWAPPKPADPNKKPVKPRQVMLSDLPKACSAVLAGPSRSEAEATYGGEPVAYSSQPAAPAAVGQIDAITSNPANVPADVPVPRERPFR</sequence>
<keyword evidence="8" id="KW-1015">Disulfide bond</keyword>